<evidence type="ECO:0000259" key="4">
    <source>
        <dbReference type="PROSITE" id="PS52004"/>
    </source>
</evidence>
<dbReference type="InterPro" id="IPR000794">
    <property type="entry name" value="Beta-ketoacyl_synthase"/>
</dbReference>
<organism evidence="5 6">
    <name type="scientific">Sphingobacterium faecale</name>
    <dbReference type="NCBI Taxonomy" id="2803775"/>
    <lineage>
        <taxon>Bacteria</taxon>
        <taxon>Pseudomonadati</taxon>
        <taxon>Bacteroidota</taxon>
        <taxon>Sphingobacteriia</taxon>
        <taxon>Sphingobacteriales</taxon>
        <taxon>Sphingobacteriaceae</taxon>
        <taxon>Sphingobacterium</taxon>
    </lineage>
</organism>
<dbReference type="RefSeq" id="WP_202103456.1">
    <property type="nucleotide sequence ID" value="NZ_JAERTY010000007.1"/>
</dbReference>
<dbReference type="PANTHER" id="PTHR11712:SF336">
    <property type="entry name" value="3-OXOACYL-[ACYL-CARRIER-PROTEIN] SYNTHASE, MITOCHONDRIAL"/>
    <property type="match status" value="1"/>
</dbReference>
<evidence type="ECO:0000256" key="1">
    <source>
        <dbReference type="ARBA" id="ARBA00008467"/>
    </source>
</evidence>
<dbReference type="Proteomes" id="UP000625283">
    <property type="component" value="Unassembled WGS sequence"/>
</dbReference>
<dbReference type="PANTHER" id="PTHR11712">
    <property type="entry name" value="POLYKETIDE SYNTHASE-RELATED"/>
    <property type="match status" value="1"/>
</dbReference>
<reference evidence="5 6" key="1">
    <citation type="submission" date="2021-01" db="EMBL/GenBank/DDBJ databases">
        <title>C459-1 draft genome sequence.</title>
        <authorList>
            <person name="Zhang X.-F."/>
        </authorList>
    </citation>
    <scope>NUCLEOTIDE SEQUENCE [LARGE SCALE GENOMIC DNA]</scope>
    <source>
        <strain evidence="6">C459-1</strain>
    </source>
</reference>
<feature type="domain" description="Ketosynthase family 3 (KS3)" evidence="4">
    <location>
        <begin position="11"/>
        <end position="373"/>
    </location>
</feature>
<name>A0ABS1R4S2_9SPHI</name>
<dbReference type="Pfam" id="PF00109">
    <property type="entry name" value="ketoacyl-synt"/>
    <property type="match status" value="1"/>
</dbReference>
<evidence type="ECO:0000313" key="5">
    <source>
        <dbReference type="EMBL" id="MBL1409716.1"/>
    </source>
</evidence>
<protein>
    <submittedName>
        <fullName evidence="5">Beta-ketoacyl synthase</fullName>
    </submittedName>
</protein>
<gene>
    <name evidence="5" type="ORF">JKG61_13225</name>
</gene>
<dbReference type="SUPFAM" id="SSF53901">
    <property type="entry name" value="Thiolase-like"/>
    <property type="match status" value="1"/>
</dbReference>
<sequence length="374" mass="39705">MEEEGGVIIVFKPVYISSVNCVTPLGMDLDSNWSALMRSESAIRTVDIGMLKSVPVARFADPLALMKDLSLSFLENLSLQVVVPLLKDKTITERTGFVLSTTKGNIDKLRSTSAQEAQLGRMGEVLADRFGFTAKPIVVSHACVSGLLAVSVAKRLIQMGQYDEVLVLAADQVSEFVLSGFQSFQAMSSGPCRPFDVERDGVTLGEAVAAAWVTGQRAGSLVQVLGEGAINDANHISGPSRTGEGLVRSVAAAFKEADITGDRIDFISAHGTATLYNDEMEAIAFDRIGLSGVPTHSLKGYYGHTLGASGLLELVISIKSMYENRLVATKGFANLGTSKYLHVIQDTASAALNCCLKTASGFGGSNTAMIIKKV</sequence>
<accession>A0ABS1R4S2</accession>
<evidence type="ECO:0000256" key="2">
    <source>
        <dbReference type="ARBA" id="ARBA00022679"/>
    </source>
</evidence>
<keyword evidence="6" id="KW-1185">Reference proteome</keyword>
<dbReference type="EMBL" id="JAERTY010000007">
    <property type="protein sequence ID" value="MBL1409716.1"/>
    <property type="molecule type" value="Genomic_DNA"/>
</dbReference>
<comment type="caution">
    <text evidence="5">The sequence shown here is derived from an EMBL/GenBank/DDBJ whole genome shotgun (WGS) entry which is preliminary data.</text>
</comment>
<evidence type="ECO:0000256" key="3">
    <source>
        <dbReference type="RuleBase" id="RU003694"/>
    </source>
</evidence>
<dbReference type="InterPro" id="IPR014031">
    <property type="entry name" value="Ketoacyl_synth_C"/>
</dbReference>
<dbReference type="InterPro" id="IPR014030">
    <property type="entry name" value="Ketoacyl_synth_N"/>
</dbReference>
<dbReference type="Pfam" id="PF02801">
    <property type="entry name" value="Ketoacyl-synt_C"/>
    <property type="match status" value="1"/>
</dbReference>
<dbReference type="PROSITE" id="PS52004">
    <property type="entry name" value="KS3_2"/>
    <property type="match status" value="1"/>
</dbReference>
<dbReference type="Gene3D" id="3.40.47.10">
    <property type="match status" value="2"/>
</dbReference>
<dbReference type="SMART" id="SM00825">
    <property type="entry name" value="PKS_KS"/>
    <property type="match status" value="1"/>
</dbReference>
<evidence type="ECO:0000313" key="6">
    <source>
        <dbReference type="Proteomes" id="UP000625283"/>
    </source>
</evidence>
<comment type="similarity">
    <text evidence="1 3">Belongs to the thiolase-like superfamily. Beta-ketoacyl-ACP synthases family.</text>
</comment>
<keyword evidence="2 3" id="KW-0808">Transferase</keyword>
<dbReference type="InterPro" id="IPR020841">
    <property type="entry name" value="PKS_Beta-ketoAc_synthase_dom"/>
</dbReference>
<proteinExistence type="inferred from homology"/>
<dbReference type="InterPro" id="IPR016039">
    <property type="entry name" value="Thiolase-like"/>
</dbReference>